<dbReference type="EMBL" id="CP037920">
    <property type="protein sequence ID" value="QDU00096.1"/>
    <property type="molecule type" value="Genomic_DNA"/>
</dbReference>
<protein>
    <submittedName>
        <fullName evidence="1">Uncharacterized protein</fullName>
    </submittedName>
</protein>
<reference evidence="1 2" key="1">
    <citation type="submission" date="2019-03" db="EMBL/GenBank/DDBJ databases">
        <title>Deep-cultivation of Planctomycetes and their phenomic and genomic characterization uncovers novel biology.</title>
        <authorList>
            <person name="Wiegand S."/>
            <person name="Jogler M."/>
            <person name="Boedeker C."/>
            <person name="Pinto D."/>
            <person name="Vollmers J."/>
            <person name="Rivas-Marin E."/>
            <person name="Kohn T."/>
            <person name="Peeters S.H."/>
            <person name="Heuer A."/>
            <person name="Rast P."/>
            <person name="Oberbeckmann S."/>
            <person name="Bunk B."/>
            <person name="Jeske O."/>
            <person name="Meyerdierks A."/>
            <person name="Storesund J.E."/>
            <person name="Kallscheuer N."/>
            <person name="Luecker S."/>
            <person name="Lage O.M."/>
            <person name="Pohl T."/>
            <person name="Merkel B.J."/>
            <person name="Hornburger P."/>
            <person name="Mueller R.-W."/>
            <person name="Bruemmer F."/>
            <person name="Labrenz M."/>
            <person name="Spormann A.M."/>
            <person name="Op den Camp H."/>
            <person name="Overmann J."/>
            <person name="Amann R."/>
            <person name="Jetten M.S.M."/>
            <person name="Mascher T."/>
            <person name="Medema M.H."/>
            <person name="Devos D.P."/>
            <person name="Kaster A.-K."/>
            <person name="Ovreas L."/>
            <person name="Rohde M."/>
            <person name="Galperin M.Y."/>
            <person name="Jogler C."/>
        </authorList>
    </citation>
    <scope>NUCLEOTIDE SEQUENCE [LARGE SCALE GENOMIC DNA]</scope>
    <source>
        <strain evidence="1 2">V144</strain>
    </source>
</reference>
<evidence type="ECO:0000313" key="2">
    <source>
        <dbReference type="Proteomes" id="UP000318704"/>
    </source>
</evidence>
<name>A0A517W4B5_9PLAN</name>
<proteinExistence type="predicted"/>
<dbReference type="Proteomes" id="UP000318704">
    <property type="component" value="Chromosome"/>
</dbReference>
<organism evidence="1 2">
    <name type="scientific">Gimesia aquarii</name>
    <dbReference type="NCBI Taxonomy" id="2527964"/>
    <lineage>
        <taxon>Bacteria</taxon>
        <taxon>Pseudomonadati</taxon>
        <taxon>Planctomycetota</taxon>
        <taxon>Planctomycetia</taxon>
        <taxon>Planctomycetales</taxon>
        <taxon>Planctomycetaceae</taxon>
        <taxon>Gimesia</taxon>
    </lineage>
</organism>
<accession>A0A517W4B5</accession>
<evidence type="ECO:0000313" key="1">
    <source>
        <dbReference type="EMBL" id="QDU00096.1"/>
    </source>
</evidence>
<dbReference type="AlphaFoldDB" id="A0A517W4B5"/>
<gene>
    <name evidence="1" type="ORF">V144x_56090</name>
</gene>
<sequence length="49" mass="5830">MEEPLHLIVLSEMDFTEFKTVWKFQPNQPAPSWPNLRMVTKSDVDFSVY</sequence>
<dbReference type="KEGG" id="gaw:V144x_56090"/>